<dbReference type="EMBL" id="FO203522">
    <property type="protein sequence ID" value="CCO23391.1"/>
    <property type="molecule type" value="Genomic_DNA"/>
</dbReference>
<evidence type="ECO:0000313" key="2">
    <source>
        <dbReference type="Proteomes" id="UP000010808"/>
    </source>
</evidence>
<accession>L0RCV2</accession>
<dbReference type="AlphaFoldDB" id="L0RCV2"/>
<dbReference type="Proteomes" id="UP000010808">
    <property type="component" value="Chromosome"/>
</dbReference>
<dbReference type="KEGG" id="dhy:DESAM_21110"/>
<keyword evidence="2" id="KW-1185">Reference proteome</keyword>
<sequence>MISFINNIGNKEEIFLHVARQHKLPNVLIEAAWMENKEMREQKLLTMKCRGRLR</sequence>
<gene>
    <name evidence="1" type="ORF">DESAM_21110</name>
</gene>
<proteinExistence type="predicted"/>
<organism evidence="1 2">
    <name type="scientific">Maridesulfovibrio hydrothermalis AM13 = DSM 14728</name>
    <dbReference type="NCBI Taxonomy" id="1121451"/>
    <lineage>
        <taxon>Bacteria</taxon>
        <taxon>Pseudomonadati</taxon>
        <taxon>Thermodesulfobacteriota</taxon>
        <taxon>Desulfovibrionia</taxon>
        <taxon>Desulfovibrionales</taxon>
        <taxon>Desulfovibrionaceae</taxon>
        <taxon>Maridesulfovibrio</taxon>
    </lineage>
</organism>
<reference evidence="1 2" key="1">
    <citation type="submission" date="2012-10" db="EMBL/GenBank/DDBJ databases">
        <authorList>
            <person name="Genoscope - CEA"/>
        </authorList>
    </citation>
    <scope>NUCLEOTIDE SEQUENCE [LARGE SCALE GENOMIC DNA]</scope>
    <source>
        <strain evidence="2">AM13 / DSM 14728</strain>
    </source>
</reference>
<evidence type="ECO:0000313" key="1">
    <source>
        <dbReference type="EMBL" id="CCO23391.1"/>
    </source>
</evidence>
<name>L0RCV2_9BACT</name>
<dbReference type="HOGENOM" id="CLU_3042722_0_0_7"/>
<protein>
    <submittedName>
        <fullName evidence="1">Uncharacterized protein</fullName>
    </submittedName>
</protein>